<feature type="transmembrane region" description="Helical" evidence="5">
    <location>
        <begin position="802"/>
        <end position="824"/>
    </location>
</feature>
<evidence type="ECO:0000256" key="4">
    <source>
        <dbReference type="ARBA" id="ARBA00023136"/>
    </source>
</evidence>
<dbReference type="SUPFAM" id="SSF103473">
    <property type="entry name" value="MFS general substrate transporter"/>
    <property type="match status" value="1"/>
</dbReference>
<keyword evidence="2 5" id="KW-0812">Transmembrane</keyword>
<comment type="caution">
    <text evidence="8">The sequence shown here is derived from an EMBL/GenBank/DDBJ whole genome shotgun (WGS) entry which is preliminary data.</text>
</comment>
<dbReference type="Pfam" id="PF26037">
    <property type="entry name" value="zf-RING_DCST1_C"/>
    <property type="match status" value="1"/>
</dbReference>
<name>A0AAN9TH28_9HEMI</name>
<keyword evidence="3 5" id="KW-1133">Transmembrane helix</keyword>
<organism evidence="8 9">
    <name type="scientific">Parthenolecanium corni</name>
    <dbReference type="NCBI Taxonomy" id="536013"/>
    <lineage>
        <taxon>Eukaryota</taxon>
        <taxon>Metazoa</taxon>
        <taxon>Ecdysozoa</taxon>
        <taxon>Arthropoda</taxon>
        <taxon>Hexapoda</taxon>
        <taxon>Insecta</taxon>
        <taxon>Pterygota</taxon>
        <taxon>Neoptera</taxon>
        <taxon>Paraneoptera</taxon>
        <taxon>Hemiptera</taxon>
        <taxon>Sternorrhyncha</taxon>
        <taxon>Coccoidea</taxon>
        <taxon>Coccidae</taxon>
        <taxon>Parthenolecanium</taxon>
    </lineage>
</organism>
<sequence>MTTQGTFSNYVATAVLGFIGGVFVTFLYFSVVSVILDLSVSSAFYVSVGLCLLLTIGLAFVQSVRCVTLSIIPEICTQQARSVLVSYALVLMITGPGSNILYNTRQLTETITCTREQLHALQHNLTEIYMKPLKALKRGIENLINTLKPVIEKIKVGIQVVKNAIHSCFAFIKGAFSWLNMFGAICNNAAGTPFDMCYRHFDEEMKECEAKIFPPLQFLCKLETVVQQVCWPLKAVDFICAIFPFLKETVLSYVQEKLKAVGRFLKTLFYVSISFHHSFSFETNQSKTAGKILQSVFHAEENRLQYFFHILNWMKFTLGLYIVYVFVRAFVYRQRFFYSLYFDNYHINKYMYELDWKRASVHRQTLFPLTMAEKLYYVSLFSLRLTVTEQVGILRESFFLLLSIIKVIFLLLIDYSLHWILMLINHHARLQFYFGRDSSKITASGSGLWYTIYVVINALLYPFDIELNFNTQSCLPQPIPPAYHIYQRAGYTICFAWSMVLFQPFGLRFRNYVMSMYYPEVARKRAVYLYNYILQTRGNISLYIRRNVFRRVAFGLRTDRPSLRKWLLAKSPRLKFILPYKDMLKECAVCGFMQPTVKCVTPDCPAYYCKDCFKQLNSVCLWCNMPQDYSGSTVSEEEDSEGEEEEDLVEEPSKPWWKFWIIMSADDRMIEMRNLEEARSSRSENAIVDRSERDYFDGSWSRDDWAHLDEFSITWPDLNLWIHLPFLGDALGALLSAFSSYFFGRKRTLNFINIMLLGCLMIFISNAPLKLEWPFVILWHAATRSLMVCIIVYVAEATNPKWRAFIISLYFLIYQIAFFLGDVFIEKFKIANFVCMASVTTTLVFSYLIPESPYWLVMADERVVAEQNFQYLRAGGSSLAEAGELFSKAEADAADKRRGIAANIFSARFWWRLMIISSLYLADNNIKFILNPGVLNTVASSSYSMEDEFRKHFSSYDLMINIFPVVGCLMYSGMCFFFSRRMLYLVPIIMTFSLYLSYYTTTFDGRIALYTVSFSYLFKYIGGDQIPRIMAAETKDLTLTKAESAAKQMQELFHNDLLGEGEEFDDERYR</sequence>
<evidence type="ECO:0000256" key="5">
    <source>
        <dbReference type="SAM" id="Phobius"/>
    </source>
</evidence>
<feature type="domain" description="Dendritic cell-specific transmembrane protein-like" evidence="6">
    <location>
        <begin position="342"/>
        <end position="530"/>
    </location>
</feature>
<dbReference type="Pfam" id="PF00083">
    <property type="entry name" value="Sugar_tr"/>
    <property type="match status" value="1"/>
</dbReference>
<dbReference type="Pfam" id="PF26039">
    <property type="entry name" value="Dcst2"/>
    <property type="match status" value="1"/>
</dbReference>
<evidence type="ECO:0000313" key="9">
    <source>
        <dbReference type="Proteomes" id="UP001367676"/>
    </source>
</evidence>
<feature type="transmembrane region" description="Helical" evidence="5">
    <location>
        <begin position="42"/>
        <end position="61"/>
    </location>
</feature>
<evidence type="ECO:0000259" key="7">
    <source>
        <dbReference type="Pfam" id="PF26037"/>
    </source>
</evidence>
<feature type="transmembrane region" description="Helical" evidence="5">
    <location>
        <begin position="983"/>
        <end position="1001"/>
    </location>
</feature>
<evidence type="ECO:0008006" key="10">
    <source>
        <dbReference type="Google" id="ProtNLM"/>
    </source>
</evidence>
<proteinExistence type="predicted"/>
<feature type="transmembrane region" description="Helical" evidence="5">
    <location>
        <begin position="441"/>
        <end position="463"/>
    </location>
</feature>
<feature type="transmembrane region" description="Helical" evidence="5">
    <location>
        <begin position="830"/>
        <end position="849"/>
    </location>
</feature>
<reference evidence="8 9" key="1">
    <citation type="submission" date="2024-03" db="EMBL/GenBank/DDBJ databases">
        <title>Adaptation during the transition from Ophiocordyceps entomopathogen to insect associate is accompanied by gene loss and intensified selection.</title>
        <authorList>
            <person name="Ward C.M."/>
            <person name="Onetto C.A."/>
            <person name="Borneman A.R."/>
        </authorList>
    </citation>
    <scope>NUCLEOTIDE SEQUENCE [LARGE SCALE GENOMIC DNA]</scope>
    <source>
        <strain evidence="8">AWRI1</strain>
        <tissue evidence="8">Single Adult Female</tissue>
    </source>
</reference>
<feature type="transmembrane region" description="Helical" evidence="5">
    <location>
        <begin position="720"/>
        <end position="744"/>
    </location>
</feature>
<dbReference type="InterPro" id="IPR012858">
    <property type="entry name" value="DC_STAMP-like"/>
</dbReference>
<feature type="transmembrane region" description="Helical" evidence="5">
    <location>
        <begin position="306"/>
        <end position="327"/>
    </location>
</feature>
<feature type="domain" description="E3 ubiquitin-protein ligase DCST1-like C-terminal" evidence="7">
    <location>
        <begin position="586"/>
        <end position="626"/>
    </location>
</feature>
<dbReference type="Proteomes" id="UP001367676">
    <property type="component" value="Unassembled WGS sequence"/>
</dbReference>
<protein>
    <recommendedName>
        <fullName evidence="10">RING-type domain-containing protein</fullName>
    </recommendedName>
</protein>
<feature type="transmembrane region" description="Helical" evidence="5">
    <location>
        <begin position="398"/>
        <end position="421"/>
    </location>
</feature>
<evidence type="ECO:0000256" key="1">
    <source>
        <dbReference type="ARBA" id="ARBA00004141"/>
    </source>
</evidence>
<feature type="transmembrane region" description="Helical" evidence="5">
    <location>
        <begin position="751"/>
        <end position="769"/>
    </location>
</feature>
<feature type="transmembrane region" description="Helical" evidence="5">
    <location>
        <begin position="12"/>
        <end position="36"/>
    </location>
</feature>
<dbReference type="EMBL" id="JBBCAQ010000022">
    <property type="protein sequence ID" value="KAK7591020.1"/>
    <property type="molecule type" value="Genomic_DNA"/>
</dbReference>
<feature type="transmembrane region" description="Helical" evidence="5">
    <location>
        <begin position="958"/>
        <end position="978"/>
    </location>
</feature>
<dbReference type="InterPro" id="IPR051856">
    <property type="entry name" value="CSR-E3_Ligase_Protein"/>
</dbReference>
<feature type="transmembrane region" description="Helical" evidence="5">
    <location>
        <begin position="82"/>
        <end position="102"/>
    </location>
</feature>
<dbReference type="Pfam" id="PF07782">
    <property type="entry name" value="DC_STAMP"/>
    <property type="match status" value="1"/>
</dbReference>
<dbReference type="PANTHER" id="PTHR21041">
    <property type="entry name" value="DENDRITIC CELL-SPECIFIC TRANSMEMBRANE PROTEIN"/>
    <property type="match status" value="1"/>
</dbReference>
<dbReference type="GO" id="GO:0016020">
    <property type="term" value="C:membrane"/>
    <property type="evidence" value="ECO:0007669"/>
    <property type="project" value="UniProtKB-SubCell"/>
</dbReference>
<gene>
    <name evidence="8" type="ORF">V9T40_002633</name>
</gene>
<comment type="subcellular location">
    <subcellularLocation>
        <location evidence="1">Membrane</location>
        <topology evidence="1">Multi-pass membrane protein</topology>
    </subcellularLocation>
</comment>
<dbReference type="AlphaFoldDB" id="A0AAN9TH28"/>
<evidence type="ECO:0000259" key="6">
    <source>
        <dbReference type="Pfam" id="PF07782"/>
    </source>
</evidence>
<dbReference type="PANTHER" id="PTHR21041:SF9">
    <property type="entry name" value="DENDRITIC CELL-SPECIFIC TRANSMEMBRANE PROTEIN-LIKE DOMAIN-CONTAINING PROTEIN"/>
    <property type="match status" value="1"/>
</dbReference>
<dbReference type="InterPro" id="IPR058842">
    <property type="entry name" value="DCST1_C"/>
</dbReference>
<dbReference type="InterPro" id="IPR005828">
    <property type="entry name" value="MFS_sugar_transport-like"/>
</dbReference>
<dbReference type="GO" id="GO:0022857">
    <property type="term" value="F:transmembrane transporter activity"/>
    <property type="evidence" value="ECO:0007669"/>
    <property type="project" value="InterPro"/>
</dbReference>
<feature type="transmembrane region" description="Helical" evidence="5">
    <location>
        <begin position="775"/>
        <end position="795"/>
    </location>
</feature>
<keyword evidence="9" id="KW-1185">Reference proteome</keyword>
<evidence type="ECO:0000313" key="8">
    <source>
        <dbReference type="EMBL" id="KAK7591020.1"/>
    </source>
</evidence>
<dbReference type="Gene3D" id="1.20.1250.20">
    <property type="entry name" value="MFS general substrate transporter like domains"/>
    <property type="match status" value="1"/>
</dbReference>
<evidence type="ECO:0000256" key="3">
    <source>
        <dbReference type="ARBA" id="ARBA00022989"/>
    </source>
</evidence>
<accession>A0AAN9TH28</accession>
<dbReference type="InterPro" id="IPR036259">
    <property type="entry name" value="MFS_trans_sf"/>
</dbReference>
<keyword evidence="4 5" id="KW-0472">Membrane</keyword>
<evidence type="ECO:0000256" key="2">
    <source>
        <dbReference type="ARBA" id="ARBA00022692"/>
    </source>
</evidence>